<reference evidence="6" key="1">
    <citation type="submission" date="2020-09" db="EMBL/GenBank/DDBJ databases">
        <title>Leviviricetes taxonomy.</title>
        <authorList>
            <person name="Stockdale S.R."/>
            <person name="Callanan J."/>
            <person name="Adriaenssens E.M."/>
            <person name="Kuhn J.H."/>
            <person name="Rumnieks J."/>
            <person name="Shkoporov A."/>
            <person name="Draper L.A."/>
            <person name="Ross P."/>
            <person name="Hill C."/>
        </authorList>
    </citation>
    <scope>NUCLEOTIDE SEQUENCE</scope>
</reference>
<evidence type="ECO:0000313" key="7">
    <source>
        <dbReference type="Proteomes" id="UP000677685"/>
    </source>
</evidence>
<dbReference type="RefSeq" id="YP_010770192.1">
    <property type="nucleotide sequence ID" value="NC_074192.1"/>
</dbReference>
<protein>
    <submittedName>
        <fullName evidence="6">Maturation protein</fullName>
    </submittedName>
</protein>
<dbReference type="GeneID" id="80399435"/>
<evidence type="ECO:0000256" key="5">
    <source>
        <dbReference type="ARBA" id="ARBA00035110"/>
    </source>
</evidence>
<dbReference type="InterPro" id="IPR005563">
    <property type="entry name" value="A_protein"/>
</dbReference>
<gene>
    <name evidence="6" type="primary">SRR6960797_1_1</name>
</gene>
<dbReference type="Pfam" id="PF03863">
    <property type="entry name" value="Phage_mat-A"/>
    <property type="match status" value="1"/>
</dbReference>
<proteinExistence type="inferred from homology"/>
<dbReference type="EMBL" id="BK013703">
    <property type="protein sequence ID" value="DAD51046.1"/>
    <property type="molecule type" value="Genomic_RNA"/>
</dbReference>
<evidence type="ECO:0000313" key="6">
    <source>
        <dbReference type="EMBL" id="DAD51046.1"/>
    </source>
</evidence>
<evidence type="ECO:0000256" key="4">
    <source>
        <dbReference type="ARBA" id="ARBA00023296"/>
    </source>
</evidence>
<keyword evidence="3" id="KW-0946">Virion</keyword>
<evidence type="ECO:0000256" key="3">
    <source>
        <dbReference type="ARBA" id="ARBA00023104"/>
    </source>
</evidence>
<keyword evidence="1" id="KW-0945">Host-virus interaction</keyword>
<sequence>LAQCQHTFIVMRTRFRRTPDIIAPAFTIKWTRAYDGEGGSEDVPAYSVPNGTNAYIADSYPHRRSDAFPSMEHFEVDGMKRSKLATSHYHHSYGDGCPAYSSCLFWVENDRWMNNVHQSCYDDLMRYRYRPEAPWHESFYSAAEPHSWSATLSARLAKWGLGRSGLAESLGEAPELPKLWRFIQKGKGYYRNVNNAYLAYMFGWRPLLDLIPDVLDEISDYKRRIAPRALKRSGKRVLCFRLPIRPPWVEQEELTLFDQCPQWPQTKVVRRSQFRFTKCEAIGMFQCTVTRKPFTGYEVLDRLADLNGIPTFRTVWELLPMSFIVDYFVGIGDLISRMQGNLLYDIDVTQAALGVRIEGSGPITACFGGTPVIKDEGRFRYYWRGPLPTPWIGLSLPGQYAVPTGIALAFQRLPRLPRRWTSAAKRAYYTALRTRFGQYVTSLAGWPPIM</sequence>
<name>A0A8S5KZ97_9VIRU</name>
<dbReference type="Proteomes" id="UP000677685">
    <property type="component" value="Segment"/>
</dbReference>
<dbReference type="GO" id="GO:0039666">
    <property type="term" value="P:virion attachment to host cell pilus"/>
    <property type="evidence" value="ECO:0007669"/>
    <property type="project" value="UniProtKB-KW"/>
</dbReference>
<accession>A0A8S5KZ97</accession>
<comment type="similarity">
    <text evidence="5">Belongs to the Leviviricetes maturation protein family.</text>
</comment>
<keyword evidence="3" id="KW-1175">Viral attachment to host cell pilus</keyword>
<organism evidence="6 7">
    <name type="scientific">ssRNA phage SRR6960797_1</name>
    <dbReference type="NCBI Taxonomy" id="2786561"/>
    <lineage>
        <taxon>Viruses</taxon>
        <taxon>Riboviria</taxon>
        <taxon>Orthornavirae</taxon>
        <taxon>Lenarviricota</taxon>
        <taxon>Leviviricetes</taxon>
        <taxon>Timlovirales</taxon>
        <taxon>Blumeviridae</taxon>
        <taxon>Lonzbavirus</taxon>
        <taxon>Lonzbavirus sp. 'caenadaptatum'</taxon>
    </lineage>
</organism>
<keyword evidence="2" id="KW-1161">Viral attachment to host cell</keyword>
<keyword evidence="4" id="KW-1160">Virus entry into host cell</keyword>
<evidence type="ECO:0000256" key="2">
    <source>
        <dbReference type="ARBA" id="ARBA00022804"/>
    </source>
</evidence>
<evidence type="ECO:0000256" key="1">
    <source>
        <dbReference type="ARBA" id="ARBA00022581"/>
    </source>
</evidence>
<dbReference type="KEGG" id="vg:80399435"/>
<feature type="non-terminal residue" evidence="6">
    <location>
        <position position="1"/>
    </location>
</feature>